<reference evidence="1" key="1">
    <citation type="submission" date="2022-04" db="EMBL/GenBank/DDBJ databases">
        <title>Genome of the entomopathogenic fungus Entomophthora muscae.</title>
        <authorList>
            <person name="Elya C."/>
            <person name="Lovett B.R."/>
            <person name="Lee E."/>
            <person name="Macias A.M."/>
            <person name="Hajek A.E."/>
            <person name="De Bivort B.L."/>
            <person name="Kasson M.T."/>
            <person name="De Fine Licht H.H."/>
            <person name="Stajich J.E."/>
        </authorList>
    </citation>
    <scope>NUCLEOTIDE SEQUENCE</scope>
    <source>
        <strain evidence="1">Berkeley</strain>
    </source>
</reference>
<dbReference type="EMBL" id="QTSX02006391">
    <property type="protein sequence ID" value="KAJ9055764.1"/>
    <property type="molecule type" value="Genomic_DNA"/>
</dbReference>
<comment type="caution">
    <text evidence="1">The sequence shown here is derived from an EMBL/GenBank/DDBJ whole genome shotgun (WGS) entry which is preliminary data.</text>
</comment>
<name>A0ACC2S060_9FUNG</name>
<keyword evidence="2" id="KW-1185">Reference proteome</keyword>
<gene>
    <name evidence="1" type="primary">MEC1_1</name>
    <name evidence="1" type="ORF">DSO57_1000622</name>
</gene>
<keyword evidence="1" id="KW-0808">Transferase</keyword>
<dbReference type="Proteomes" id="UP001165960">
    <property type="component" value="Unassembled WGS sequence"/>
</dbReference>
<organism evidence="1 2">
    <name type="scientific">Entomophthora muscae</name>
    <dbReference type="NCBI Taxonomy" id="34485"/>
    <lineage>
        <taxon>Eukaryota</taxon>
        <taxon>Fungi</taxon>
        <taxon>Fungi incertae sedis</taxon>
        <taxon>Zoopagomycota</taxon>
        <taxon>Entomophthoromycotina</taxon>
        <taxon>Entomophthoromycetes</taxon>
        <taxon>Entomophthorales</taxon>
        <taxon>Entomophthoraceae</taxon>
        <taxon>Entomophthora</taxon>
    </lineage>
</organism>
<keyword evidence="1" id="KW-0418">Kinase</keyword>
<protein>
    <submittedName>
        <fullName evidence="1">Serine/threonine-protein kinase M1</fullName>
        <ecNumber evidence="1">2.7.11.1</ecNumber>
    </submittedName>
</protein>
<proteinExistence type="predicted"/>
<evidence type="ECO:0000313" key="2">
    <source>
        <dbReference type="Proteomes" id="UP001165960"/>
    </source>
</evidence>
<evidence type="ECO:0000313" key="1">
    <source>
        <dbReference type="EMBL" id="KAJ9055764.1"/>
    </source>
</evidence>
<sequence>MMDLFSFLNYMFCQDSEACRQQLNTQTFSVVPLDNQYGLIEWVENHEVLKSCIMKTYLSHSIEGLPEKQLQSLMTCQSNLTREQRIHIFENQVLSAFPPILSKWFSSHFPHPMQWFAARAAFAKALAVMSIVGFVIGLGDRHGENILLNKDTGSVLHVDFSSLFEASTRLQIPERVPFRLT</sequence>
<dbReference type="EC" id="2.7.11.1" evidence="1"/>
<accession>A0ACC2S060</accession>